<proteinExistence type="predicted"/>
<feature type="non-terminal residue" evidence="2">
    <location>
        <position position="325"/>
    </location>
</feature>
<gene>
    <name evidence="2" type="ORF">MSPICULIGERA_LOCUS11672</name>
</gene>
<sequence length="325" mass="37251">MDSDREITEASPVEPDPDELAAKVTYRKKQAASPAKPKPTRKTHALTKLDEDMERRIKEGIPVFCDSVWDTQELSANLNNFFKYALTATAKNKEKLSSKKYPELRAARNAILELNRTILENIQTRAGLPKDFAESAKNFGRMFPSSLKQQAALAFFVNENEAEQNAKSMKKQTLCCAGEEHDQLHTKKPYKGLSLVGPAYEESGFVLKEAELMRGKQYALCRQHFALCKIYYELMYMEHNMFENARAQLKRFSWLEGVRFDELEASEQVDRVGKAVCRGIVADGMARYYKLLIFGTTEELEAWGTRPYYYDPHENSPENDEPDED</sequence>
<reference evidence="2" key="1">
    <citation type="submission" date="2023-06" db="EMBL/GenBank/DDBJ databases">
        <authorList>
            <person name="Delattre M."/>
        </authorList>
    </citation>
    <scope>NUCLEOTIDE SEQUENCE</scope>
    <source>
        <strain evidence="2">AF72</strain>
    </source>
</reference>
<organism evidence="2 3">
    <name type="scientific">Mesorhabditis spiculigera</name>
    <dbReference type="NCBI Taxonomy" id="96644"/>
    <lineage>
        <taxon>Eukaryota</taxon>
        <taxon>Metazoa</taxon>
        <taxon>Ecdysozoa</taxon>
        <taxon>Nematoda</taxon>
        <taxon>Chromadorea</taxon>
        <taxon>Rhabditida</taxon>
        <taxon>Rhabditina</taxon>
        <taxon>Rhabditomorpha</taxon>
        <taxon>Rhabditoidea</taxon>
        <taxon>Rhabditidae</taxon>
        <taxon>Mesorhabditinae</taxon>
        <taxon>Mesorhabditis</taxon>
    </lineage>
</organism>
<dbReference type="AlphaFoldDB" id="A0AA36G015"/>
<dbReference type="EMBL" id="CATQJA010002617">
    <property type="protein sequence ID" value="CAJ0573311.1"/>
    <property type="molecule type" value="Genomic_DNA"/>
</dbReference>
<dbReference type="Proteomes" id="UP001177023">
    <property type="component" value="Unassembled WGS sequence"/>
</dbReference>
<accession>A0AA36G015</accession>
<evidence type="ECO:0000313" key="2">
    <source>
        <dbReference type="EMBL" id="CAJ0573311.1"/>
    </source>
</evidence>
<feature type="region of interest" description="Disordered" evidence="1">
    <location>
        <begin position="1"/>
        <end position="44"/>
    </location>
</feature>
<name>A0AA36G015_9BILA</name>
<protein>
    <submittedName>
        <fullName evidence="2">Uncharacterized protein</fullName>
    </submittedName>
</protein>
<evidence type="ECO:0000256" key="1">
    <source>
        <dbReference type="SAM" id="MobiDB-lite"/>
    </source>
</evidence>
<comment type="caution">
    <text evidence="2">The sequence shown here is derived from an EMBL/GenBank/DDBJ whole genome shotgun (WGS) entry which is preliminary data.</text>
</comment>
<evidence type="ECO:0000313" key="3">
    <source>
        <dbReference type="Proteomes" id="UP001177023"/>
    </source>
</evidence>
<keyword evidence="3" id="KW-1185">Reference proteome</keyword>